<feature type="transmembrane region" description="Helical" evidence="1">
    <location>
        <begin position="165"/>
        <end position="186"/>
    </location>
</feature>
<keyword evidence="3" id="KW-1185">Reference proteome</keyword>
<evidence type="ECO:0000313" key="3">
    <source>
        <dbReference type="Proteomes" id="UP000320386"/>
    </source>
</evidence>
<dbReference type="EMBL" id="CP036280">
    <property type="protein sequence ID" value="QDU72355.1"/>
    <property type="molecule type" value="Genomic_DNA"/>
</dbReference>
<organism evidence="2 3">
    <name type="scientific">Mucisphaera calidilacus</name>
    <dbReference type="NCBI Taxonomy" id="2527982"/>
    <lineage>
        <taxon>Bacteria</taxon>
        <taxon>Pseudomonadati</taxon>
        <taxon>Planctomycetota</taxon>
        <taxon>Phycisphaerae</taxon>
        <taxon>Phycisphaerales</taxon>
        <taxon>Phycisphaeraceae</taxon>
        <taxon>Mucisphaera</taxon>
    </lineage>
</organism>
<accession>A0A518BZG1</accession>
<feature type="transmembrane region" description="Helical" evidence="1">
    <location>
        <begin position="430"/>
        <end position="451"/>
    </location>
</feature>
<evidence type="ECO:0000313" key="2">
    <source>
        <dbReference type="EMBL" id="QDU72355.1"/>
    </source>
</evidence>
<feature type="transmembrane region" description="Helical" evidence="1">
    <location>
        <begin position="332"/>
        <end position="357"/>
    </location>
</feature>
<sequence>MPQRVDQLAYPSTRRDWPAAGTLLVLPWLPWVALNRGAHRWGWITSLVILIAAIPCLPFWYFGDAVTVDDRNGIVIAIFLASVIQAGLVTPWVRHDGSNMVAFGIALRRVWLAAPFAVMCAWLCLASISSADALMAFIDRQALDAEQRGNYNPQTYNGLKQALSALRPFSVFASFLAVTLMTHVMAHAARPGWSSRWPGHCEACDYTLLALPYDANCPECGREVRRSLFSTRWGGDRAARTLWQRGQMATFQPTAFGRHVILRGPEPIPWRLYSLLLAILALLGTYVAVVILSPTIQISNITVVTPTQLLNVLSLHEQFSWNANPIANLDTIILLGAFSMFNFGFLLSLLCFSAIIAERASGKRGFAAVRQSLCAVPLQWAIATAVAMLLLLWGVLATIPWLNPFVMILAELREAGINVPEALVNVADTAPYYVFALYTLIVFAWFTYAAARTARAARYANG</sequence>
<dbReference type="Proteomes" id="UP000320386">
    <property type="component" value="Chromosome"/>
</dbReference>
<feature type="transmembrane region" description="Helical" evidence="1">
    <location>
        <begin position="378"/>
        <end position="402"/>
    </location>
</feature>
<dbReference type="RefSeq" id="WP_145446527.1">
    <property type="nucleotide sequence ID" value="NZ_CP036280.1"/>
</dbReference>
<feature type="transmembrane region" description="Helical" evidence="1">
    <location>
        <begin position="17"/>
        <end position="34"/>
    </location>
</feature>
<proteinExistence type="predicted"/>
<keyword evidence="1" id="KW-0812">Transmembrane</keyword>
<protein>
    <submittedName>
        <fullName evidence="2">Uncharacterized protein</fullName>
    </submittedName>
</protein>
<keyword evidence="1" id="KW-0472">Membrane</keyword>
<reference evidence="2 3" key="1">
    <citation type="submission" date="2019-02" db="EMBL/GenBank/DDBJ databases">
        <title>Deep-cultivation of Planctomycetes and their phenomic and genomic characterization uncovers novel biology.</title>
        <authorList>
            <person name="Wiegand S."/>
            <person name="Jogler M."/>
            <person name="Boedeker C."/>
            <person name="Pinto D."/>
            <person name="Vollmers J."/>
            <person name="Rivas-Marin E."/>
            <person name="Kohn T."/>
            <person name="Peeters S.H."/>
            <person name="Heuer A."/>
            <person name="Rast P."/>
            <person name="Oberbeckmann S."/>
            <person name="Bunk B."/>
            <person name="Jeske O."/>
            <person name="Meyerdierks A."/>
            <person name="Storesund J.E."/>
            <person name="Kallscheuer N."/>
            <person name="Luecker S."/>
            <person name="Lage O.M."/>
            <person name="Pohl T."/>
            <person name="Merkel B.J."/>
            <person name="Hornburger P."/>
            <person name="Mueller R.-W."/>
            <person name="Bruemmer F."/>
            <person name="Labrenz M."/>
            <person name="Spormann A.M."/>
            <person name="Op den Camp H."/>
            <person name="Overmann J."/>
            <person name="Amann R."/>
            <person name="Jetten M.S.M."/>
            <person name="Mascher T."/>
            <person name="Medema M.H."/>
            <person name="Devos D.P."/>
            <person name="Kaster A.-K."/>
            <person name="Ovreas L."/>
            <person name="Rohde M."/>
            <person name="Galperin M.Y."/>
            <person name="Jogler C."/>
        </authorList>
    </citation>
    <scope>NUCLEOTIDE SEQUENCE [LARGE SCALE GENOMIC DNA]</scope>
    <source>
        <strain evidence="2 3">Pan265</strain>
    </source>
</reference>
<name>A0A518BZG1_9BACT</name>
<feature type="transmembrane region" description="Helical" evidence="1">
    <location>
        <begin position="74"/>
        <end position="93"/>
    </location>
</feature>
<keyword evidence="1" id="KW-1133">Transmembrane helix</keyword>
<feature type="transmembrane region" description="Helical" evidence="1">
    <location>
        <begin position="272"/>
        <end position="292"/>
    </location>
</feature>
<dbReference type="KEGG" id="mcad:Pan265_22200"/>
<feature type="transmembrane region" description="Helical" evidence="1">
    <location>
        <begin position="114"/>
        <end position="138"/>
    </location>
</feature>
<dbReference type="AlphaFoldDB" id="A0A518BZG1"/>
<evidence type="ECO:0000256" key="1">
    <source>
        <dbReference type="SAM" id="Phobius"/>
    </source>
</evidence>
<gene>
    <name evidence="2" type="ORF">Pan265_22200</name>
</gene>
<feature type="transmembrane region" description="Helical" evidence="1">
    <location>
        <begin position="41"/>
        <end position="62"/>
    </location>
</feature>